<dbReference type="Pfam" id="PF14053">
    <property type="entry name" value="DUF4248"/>
    <property type="match status" value="1"/>
</dbReference>
<evidence type="ECO:0000313" key="1">
    <source>
        <dbReference type="EMBL" id="EEN83380.1"/>
    </source>
</evidence>
<gene>
    <name evidence="1" type="ORF">POREN0001_0639</name>
</gene>
<dbReference type="Proteomes" id="UP000004295">
    <property type="component" value="Unassembled WGS sequence"/>
</dbReference>
<dbReference type="AlphaFoldDB" id="C3J8W8"/>
<reference evidence="1 2" key="1">
    <citation type="submission" date="2009-04" db="EMBL/GenBank/DDBJ databases">
        <authorList>
            <person name="Sebastian Y."/>
            <person name="Madupu R."/>
            <person name="Durkin A.S."/>
            <person name="Torralba M."/>
            <person name="Methe B."/>
            <person name="Sutton G.G."/>
            <person name="Strausberg R.L."/>
            <person name="Nelson K.E."/>
        </authorList>
    </citation>
    <scope>NUCLEOTIDE SEQUENCE [LARGE SCALE GENOMIC DNA]</scope>
    <source>
        <strain evidence="2">ATCC 35406 / BCRC 14492 / JCM 8526 / NCTC 13058 / HG 370</strain>
    </source>
</reference>
<organism evidence="1 2">
    <name type="scientific">Porphyromonas endodontalis (strain ATCC 35406 / DSM 24491 / JCM 8526 / CCUG 16442 / BCRC 14492 / NCTC 13058 / HG 370)</name>
    <name type="common">Bacteroides endodontalis</name>
    <dbReference type="NCBI Taxonomy" id="553175"/>
    <lineage>
        <taxon>Bacteria</taxon>
        <taxon>Pseudomonadati</taxon>
        <taxon>Bacteroidota</taxon>
        <taxon>Bacteroidia</taxon>
        <taxon>Bacteroidales</taxon>
        <taxon>Porphyromonadaceae</taxon>
        <taxon>Porphyromonas</taxon>
    </lineage>
</organism>
<comment type="caution">
    <text evidence="1">The sequence shown here is derived from an EMBL/GenBank/DDBJ whole genome shotgun (WGS) entry which is preliminary data.</text>
</comment>
<keyword evidence="2" id="KW-1185">Reference proteome</keyword>
<proteinExistence type="predicted"/>
<name>C3J8W8_POREA</name>
<accession>C3J8W8</accession>
<protein>
    <submittedName>
        <fullName evidence="1">Uncharacterized protein</fullName>
    </submittedName>
</protein>
<evidence type="ECO:0000313" key="2">
    <source>
        <dbReference type="Proteomes" id="UP000004295"/>
    </source>
</evidence>
<sequence>MYIFYYLFMMNWKIRKSTPQEELCYSLEARPYATQEVALKWFSIEGNITSNPKQNAVRNMRNYIKRHRDLQEALAREGYRSYMRSLSPVLVQLIVTHRSKMKVIITPIGLEHS</sequence>
<dbReference type="EMBL" id="ACNN01000007">
    <property type="protein sequence ID" value="EEN83380.1"/>
    <property type="molecule type" value="Genomic_DNA"/>
</dbReference>
<dbReference type="InterPro" id="IPR025342">
    <property type="entry name" value="DUF4248"/>
</dbReference>